<dbReference type="InterPro" id="IPR025591">
    <property type="entry name" value="RloB"/>
</dbReference>
<evidence type="ECO:0000256" key="1">
    <source>
        <dbReference type="SAM" id="MobiDB-lite"/>
    </source>
</evidence>
<organism evidence="2 3">
    <name type="scientific">Candidatus Cryptobacteroides avicola</name>
    <dbReference type="NCBI Taxonomy" id="2840757"/>
    <lineage>
        <taxon>Bacteria</taxon>
        <taxon>Pseudomonadati</taxon>
        <taxon>Bacteroidota</taxon>
        <taxon>Bacteroidia</taxon>
        <taxon>Bacteroidales</taxon>
        <taxon>Candidatus Cryptobacteroides</taxon>
    </lineage>
</organism>
<dbReference type="AlphaFoldDB" id="A0A940DVZ6"/>
<dbReference type="Pfam" id="PF13707">
    <property type="entry name" value="RloB"/>
    <property type="match status" value="1"/>
</dbReference>
<feature type="compositionally biased region" description="Polar residues" evidence="1">
    <location>
        <begin position="57"/>
        <end position="67"/>
    </location>
</feature>
<reference evidence="2" key="2">
    <citation type="journal article" date="2021" name="PeerJ">
        <title>Extensive microbial diversity within the chicken gut microbiome revealed by metagenomics and culture.</title>
        <authorList>
            <person name="Gilroy R."/>
            <person name="Ravi A."/>
            <person name="Getino M."/>
            <person name="Pursley I."/>
            <person name="Horton D.L."/>
            <person name="Alikhan N.F."/>
            <person name="Baker D."/>
            <person name="Gharbi K."/>
            <person name="Hall N."/>
            <person name="Watson M."/>
            <person name="Adriaenssens E.M."/>
            <person name="Foster-Nyarko E."/>
            <person name="Jarju S."/>
            <person name="Secka A."/>
            <person name="Antonio M."/>
            <person name="Oren A."/>
            <person name="Chaudhuri R.R."/>
            <person name="La Ragione R."/>
            <person name="Hildebrand F."/>
            <person name="Pallen M.J."/>
        </authorList>
    </citation>
    <scope>NUCLEOTIDE SEQUENCE</scope>
    <source>
        <strain evidence="2">G3-8215</strain>
    </source>
</reference>
<dbReference type="Proteomes" id="UP000725002">
    <property type="component" value="Unassembled WGS sequence"/>
</dbReference>
<dbReference type="EMBL" id="JADILV010000058">
    <property type="protein sequence ID" value="MBO8484146.1"/>
    <property type="molecule type" value="Genomic_DNA"/>
</dbReference>
<gene>
    <name evidence="2" type="ORF">IAB75_08555</name>
</gene>
<evidence type="ECO:0000313" key="3">
    <source>
        <dbReference type="Proteomes" id="UP000725002"/>
    </source>
</evidence>
<comment type="caution">
    <text evidence="2">The sequence shown here is derived from an EMBL/GenBank/DDBJ whole genome shotgun (WGS) entry which is preliminary data.</text>
</comment>
<sequence>MRRENTRQVGYSILLICEGTRTEPNFFYELTHDGDKCSLPVGSVRIMPKPVIESADEQTQSDRGNNCRQRRKLGSTSDLNDDLKGSNPFPGPQPLNWVRAGQENLDTFDEVWCIFDKDGHPRQKEAFELADKIKAEGKNLNIALSSRCIEYYFLLHFEYIFKAFEKSECNEKRSGKSVSFRCMTDEALPGACDGSKCVNGYARCRKYWKESKKTESLYKLLSDKLFVAFRNSKKLRRESETVVGSDTAFYERNPYIYNTDTLVARLMGYTLWSTKNPLEIISGLTRLRLSIDNDSLVVYNAGEGAYCLTADFLSFFNVHTGKKMTVGGTSMFLSPGEDYKVRINSSADYAYVCNFDTKKYMFFV</sequence>
<evidence type="ECO:0000313" key="2">
    <source>
        <dbReference type="EMBL" id="MBO8484146.1"/>
    </source>
</evidence>
<reference evidence="2" key="1">
    <citation type="submission" date="2020-10" db="EMBL/GenBank/DDBJ databases">
        <authorList>
            <person name="Gilroy R."/>
        </authorList>
    </citation>
    <scope>NUCLEOTIDE SEQUENCE</scope>
    <source>
        <strain evidence="2">G3-8215</strain>
    </source>
</reference>
<feature type="region of interest" description="Disordered" evidence="1">
    <location>
        <begin position="51"/>
        <end position="96"/>
    </location>
</feature>
<name>A0A940DVZ6_9BACT</name>
<accession>A0A940DVZ6</accession>
<proteinExistence type="predicted"/>
<protein>
    <submittedName>
        <fullName evidence="2">RloB domain-containing protein</fullName>
    </submittedName>
</protein>